<feature type="compositionally biased region" description="Polar residues" evidence="1">
    <location>
        <begin position="31"/>
        <end position="40"/>
    </location>
</feature>
<dbReference type="EMBL" id="JAZDWU010000008">
    <property type="protein sequence ID" value="KAK9993024.1"/>
    <property type="molecule type" value="Genomic_DNA"/>
</dbReference>
<evidence type="ECO:0000313" key="2">
    <source>
        <dbReference type="EMBL" id="KAK9993024.1"/>
    </source>
</evidence>
<organism evidence="2 3">
    <name type="scientific">Lithocarpus litseifolius</name>
    <dbReference type="NCBI Taxonomy" id="425828"/>
    <lineage>
        <taxon>Eukaryota</taxon>
        <taxon>Viridiplantae</taxon>
        <taxon>Streptophyta</taxon>
        <taxon>Embryophyta</taxon>
        <taxon>Tracheophyta</taxon>
        <taxon>Spermatophyta</taxon>
        <taxon>Magnoliopsida</taxon>
        <taxon>eudicotyledons</taxon>
        <taxon>Gunneridae</taxon>
        <taxon>Pentapetalae</taxon>
        <taxon>rosids</taxon>
        <taxon>fabids</taxon>
        <taxon>Fagales</taxon>
        <taxon>Fagaceae</taxon>
        <taxon>Lithocarpus</taxon>
    </lineage>
</organism>
<name>A0AAW2C487_9ROSI</name>
<gene>
    <name evidence="2" type="ORF">SO802_022727</name>
</gene>
<reference evidence="2 3" key="1">
    <citation type="submission" date="2024-01" db="EMBL/GenBank/DDBJ databases">
        <title>A telomere-to-telomere, gap-free genome of sweet tea (Lithocarpus litseifolius).</title>
        <authorList>
            <person name="Zhou J."/>
        </authorList>
    </citation>
    <scope>NUCLEOTIDE SEQUENCE [LARGE SCALE GENOMIC DNA]</scope>
    <source>
        <strain evidence="2">Zhou-2022a</strain>
        <tissue evidence="2">Leaf</tissue>
    </source>
</reference>
<keyword evidence="3" id="KW-1185">Reference proteome</keyword>
<protein>
    <submittedName>
        <fullName evidence="2">Uncharacterized protein</fullName>
    </submittedName>
</protein>
<evidence type="ECO:0000256" key="1">
    <source>
        <dbReference type="SAM" id="MobiDB-lite"/>
    </source>
</evidence>
<dbReference type="Proteomes" id="UP001459277">
    <property type="component" value="Unassembled WGS sequence"/>
</dbReference>
<proteinExistence type="predicted"/>
<evidence type="ECO:0000313" key="3">
    <source>
        <dbReference type="Proteomes" id="UP001459277"/>
    </source>
</evidence>
<feature type="compositionally biased region" description="Acidic residues" evidence="1">
    <location>
        <begin position="44"/>
        <end position="54"/>
    </location>
</feature>
<sequence length="288" mass="32650">MMDALQWEAIHSHLKTHLSEEDEDEDHAVNNGETLQSQETHLGEEDEDEDEDEDHAANNGENLDDIDKYKERIEQGDFDVDVNDHEVAPNFEEKNMVDCDKGDANDDIGVQHVTNTTTAYTPLASFLNTCLTFKLETSLLAFTLLLGFQQVTFLVIALNLNGAASSAKELVATLASISVQSSNATVVGAWQESAIFTGAWRKSQKLGRRMQDRMRIRFLCFIDRWTTRPIDRRVYPEDELEVRNLWRRVGDFPETLSARGGACRGSWRPDSWVLVAICRGARLSSWFH</sequence>
<accession>A0AAW2C487</accession>
<dbReference type="AlphaFoldDB" id="A0AAW2C487"/>
<feature type="region of interest" description="Disordered" evidence="1">
    <location>
        <begin position="17"/>
        <end position="67"/>
    </location>
</feature>
<comment type="caution">
    <text evidence="2">The sequence shown here is derived from an EMBL/GenBank/DDBJ whole genome shotgun (WGS) entry which is preliminary data.</text>
</comment>